<protein>
    <submittedName>
        <fullName evidence="1">Uncharacterized protein</fullName>
    </submittedName>
</protein>
<proteinExistence type="predicted"/>
<gene>
    <name evidence="1" type="ORF">AVEN_50967_1</name>
</gene>
<name>A0A4Y2CAF8_ARAVE</name>
<comment type="caution">
    <text evidence="1">The sequence shown here is derived from an EMBL/GenBank/DDBJ whole genome shotgun (WGS) entry which is preliminary data.</text>
</comment>
<reference evidence="1 2" key="1">
    <citation type="journal article" date="2019" name="Sci. Rep.">
        <title>Orb-weaving spider Araneus ventricosus genome elucidates the spidroin gene catalogue.</title>
        <authorList>
            <person name="Kono N."/>
            <person name="Nakamura H."/>
            <person name="Ohtoshi R."/>
            <person name="Moran D.A.P."/>
            <person name="Shinohara A."/>
            <person name="Yoshida Y."/>
            <person name="Fujiwara M."/>
            <person name="Mori M."/>
            <person name="Tomita M."/>
            <person name="Arakawa K."/>
        </authorList>
    </citation>
    <scope>NUCLEOTIDE SEQUENCE [LARGE SCALE GENOMIC DNA]</scope>
</reference>
<dbReference type="EMBL" id="BGPR01085818">
    <property type="protein sequence ID" value="GBM01024.1"/>
    <property type="molecule type" value="Genomic_DNA"/>
</dbReference>
<evidence type="ECO:0000313" key="1">
    <source>
        <dbReference type="EMBL" id="GBM01024.1"/>
    </source>
</evidence>
<organism evidence="1 2">
    <name type="scientific">Araneus ventricosus</name>
    <name type="common">Orbweaver spider</name>
    <name type="synonym">Epeira ventricosa</name>
    <dbReference type="NCBI Taxonomy" id="182803"/>
    <lineage>
        <taxon>Eukaryota</taxon>
        <taxon>Metazoa</taxon>
        <taxon>Ecdysozoa</taxon>
        <taxon>Arthropoda</taxon>
        <taxon>Chelicerata</taxon>
        <taxon>Arachnida</taxon>
        <taxon>Araneae</taxon>
        <taxon>Araneomorphae</taxon>
        <taxon>Entelegynae</taxon>
        <taxon>Araneoidea</taxon>
        <taxon>Araneidae</taxon>
        <taxon>Araneus</taxon>
    </lineage>
</organism>
<dbReference type="Proteomes" id="UP000499080">
    <property type="component" value="Unassembled WGS sequence"/>
</dbReference>
<evidence type="ECO:0000313" key="2">
    <source>
        <dbReference type="Proteomes" id="UP000499080"/>
    </source>
</evidence>
<accession>A0A4Y2CAF8</accession>
<keyword evidence="2" id="KW-1185">Reference proteome</keyword>
<sequence>MSGRVLKKQSPPRGRYLEGCVFQSIAVQTARDNRFRVSHLGVTAKATKGGSRKDNRSLPLLGLTCEVSIHLHGVISRGICILNRLFGARFSQLTPGTRHGGGMRVDSSTLVVFM</sequence>
<dbReference type="AlphaFoldDB" id="A0A4Y2CAF8"/>